<dbReference type="PROSITE" id="PS51320">
    <property type="entry name" value="TIFY"/>
    <property type="match status" value="1"/>
</dbReference>
<feature type="compositionally biased region" description="Acidic residues" evidence="3">
    <location>
        <begin position="83"/>
        <end position="96"/>
    </location>
</feature>
<organism evidence="5 6">
    <name type="scientific">Brassica cretica</name>
    <name type="common">Mustard</name>
    <dbReference type="NCBI Taxonomy" id="69181"/>
    <lineage>
        <taxon>Eukaryota</taxon>
        <taxon>Viridiplantae</taxon>
        <taxon>Streptophyta</taxon>
        <taxon>Embryophyta</taxon>
        <taxon>Tracheophyta</taxon>
        <taxon>Spermatophyta</taxon>
        <taxon>Magnoliopsida</taxon>
        <taxon>eudicotyledons</taxon>
        <taxon>Gunneridae</taxon>
        <taxon>Pentapetalae</taxon>
        <taxon>rosids</taxon>
        <taxon>malvids</taxon>
        <taxon>Brassicales</taxon>
        <taxon>Brassicaceae</taxon>
        <taxon>Brassiceae</taxon>
        <taxon>Brassica</taxon>
    </lineage>
</organism>
<dbReference type="PANTHER" id="PTHR34045:SF21">
    <property type="entry name" value="PROTEIN LAZY 2"/>
    <property type="match status" value="1"/>
</dbReference>
<gene>
    <name evidence="5" type="ORF">DY000_02054998</name>
</gene>
<keyword evidence="1" id="KW-0341">Growth regulation</keyword>
<feature type="compositionally biased region" description="Polar residues" evidence="3">
    <location>
        <begin position="53"/>
        <end position="64"/>
    </location>
</feature>
<dbReference type="InterPro" id="IPR010399">
    <property type="entry name" value="Tify_dom"/>
</dbReference>
<keyword evidence="6" id="KW-1185">Reference proteome</keyword>
<evidence type="ECO:0000259" key="4">
    <source>
        <dbReference type="PROSITE" id="PS51320"/>
    </source>
</evidence>
<dbReference type="PANTHER" id="PTHR34045">
    <property type="entry name" value="OS03G0406300 PROTEIN"/>
    <property type="match status" value="1"/>
</dbReference>
<feature type="region of interest" description="Disordered" evidence="3">
    <location>
        <begin position="403"/>
        <end position="446"/>
    </location>
</feature>
<evidence type="ECO:0000256" key="3">
    <source>
        <dbReference type="SAM" id="MobiDB-lite"/>
    </source>
</evidence>
<reference evidence="5 6" key="1">
    <citation type="journal article" date="2020" name="BMC Genomics">
        <title>Intraspecific diversification of the crop wild relative Brassica cretica Lam. using demographic model selection.</title>
        <authorList>
            <person name="Kioukis A."/>
            <person name="Michalopoulou V.A."/>
            <person name="Briers L."/>
            <person name="Pirintsos S."/>
            <person name="Studholme D.J."/>
            <person name="Pavlidis P."/>
            <person name="Sarris P.F."/>
        </authorList>
    </citation>
    <scope>NUCLEOTIDE SEQUENCE [LARGE SCALE GENOMIC DNA]</scope>
    <source>
        <strain evidence="6">cv. PFS-1207/04</strain>
    </source>
</reference>
<comment type="similarity">
    <text evidence="2">Belongs to the LAZY family.</text>
</comment>
<comment type="caution">
    <text evidence="5">The sequence shown here is derived from an EMBL/GenBank/DDBJ whole genome shotgun (WGS) entry which is preliminary data.</text>
</comment>
<feature type="domain" description="Tify" evidence="4">
    <location>
        <begin position="296"/>
        <end position="331"/>
    </location>
</feature>
<name>A0ABQ7A6K5_BRACR</name>
<sequence length="467" mass="52837">MKFLGWMLNKQNAKHGDYNRTSTSSASSHHVKQESREELSDWPHALLAIGTFGSTSTGVSQKESNNVHEEIEEEKKSISHFEPEEEPSSSADIDDFTPEEAKKLQKELMKILSRTKKRKSDVNRELMKNLPLDRFLNCPSSLNVERRISNALCAVVDSSEESDDMERTINVILGRCKEISIESKKNKKKTDISKTSVSYLFKKIFVCADGFSTPPNPSLRDTLQESRMEKINVQSSSKPATSTTQRCLQGKKQLSLKSEEKEEETNERSSSSDGHKWVKTDTDSFARIYSAYSEPSEPVSSQLTIFFGGKVLVYNEFPSDKAKEIIQVAKEAKSVTDINIQTQINVQKDHNKSNMVLPDLNEPTDTADVNQQQQQQNQLVERIARRASLHRFFAKRKDRAVARAPYQVNQTGGGHHYPPKPETVPGQQLEQGQSSQRPAQPKPECDKDMLMEVKEDGQCSKDLELRL</sequence>
<dbReference type="InterPro" id="IPR044683">
    <property type="entry name" value="LAZY"/>
</dbReference>
<accession>A0ABQ7A6K5</accession>
<dbReference type="Pfam" id="PF06200">
    <property type="entry name" value="tify"/>
    <property type="match status" value="1"/>
</dbReference>
<proteinExistence type="inferred from homology"/>
<evidence type="ECO:0000313" key="5">
    <source>
        <dbReference type="EMBL" id="KAF3493312.1"/>
    </source>
</evidence>
<feature type="compositionally biased region" description="Basic and acidic residues" evidence="3">
    <location>
        <begin position="65"/>
        <end position="82"/>
    </location>
</feature>
<feature type="compositionally biased region" description="Polar residues" evidence="3">
    <location>
        <begin position="425"/>
        <end position="438"/>
    </location>
</feature>
<evidence type="ECO:0000256" key="1">
    <source>
        <dbReference type="ARBA" id="ARBA00022604"/>
    </source>
</evidence>
<feature type="region of interest" description="Disordered" evidence="3">
    <location>
        <begin position="53"/>
        <end position="96"/>
    </location>
</feature>
<dbReference type="Proteomes" id="UP000266723">
    <property type="component" value="Unassembled WGS sequence"/>
</dbReference>
<dbReference type="InterPro" id="IPR018467">
    <property type="entry name" value="CCT_CS"/>
</dbReference>
<feature type="region of interest" description="Disordered" evidence="3">
    <location>
        <begin position="13"/>
        <end position="39"/>
    </location>
</feature>
<protein>
    <recommendedName>
        <fullName evidence="4">Tify domain-containing protein</fullName>
    </recommendedName>
</protein>
<dbReference type="SMART" id="SM00979">
    <property type="entry name" value="TIFY"/>
    <property type="match status" value="1"/>
</dbReference>
<feature type="region of interest" description="Disordered" evidence="3">
    <location>
        <begin position="229"/>
        <end position="277"/>
    </location>
</feature>
<evidence type="ECO:0000313" key="6">
    <source>
        <dbReference type="Proteomes" id="UP000266723"/>
    </source>
</evidence>
<feature type="compositionally biased region" description="Polar residues" evidence="3">
    <location>
        <begin position="19"/>
        <end position="28"/>
    </location>
</feature>
<feature type="compositionally biased region" description="Polar residues" evidence="3">
    <location>
        <begin position="232"/>
        <end position="247"/>
    </location>
</feature>
<dbReference type="Pfam" id="PF09425">
    <property type="entry name" value="Jas_motif"/>
    <property type="match status" value="1"/>
</dbReference>
<dbReference type="EMBL" id="QGKV02002055">
    <property type="protein sequence ID" value="KAF3493312.1"/>
    <property type="molecule type" value="Genomic_DNA"/>
</dbReference>
<evidence type="ECO:0000256" key="2">
    <source>
        <dbReference type="ARBA" id="ARBA00024198"/>
    </source>
</evidence>